<dbReference type="PROSITE" id="PS51450">
    <property type="entry name" value="LRR"/>
    <property type="match status" value="1"/>
</dbReference>
<dbReference type="Ensembl" id="ENSSMAT00000044627.1">
    <property type="protein sequence ID" value="ENSSMAP00000054328.1"/>
    <property type="gene ID" value="ENSSMAG00000017311.2"/>
</dbReference>
<sequence>MSANPASWHSVIRLLWTAMSSKTLSSVTEKHIRHLCLTDFPCGNGSWVSLFSKTKDGAEAAGTEDTDALLDLLSCPRSPWWHDLSWSPQAVTLRELSVLSPERLHADFIYNHFTTLRIVDKGVSVIDEGLLKFSKLEELVLSANRISEIPAHNLPSTLKVSLSVMSNLSAVYQIHLTCRPPPLLQYLGLGSNGLAMSVSDLRPQLVCLDLSDCQFLDQKALLSALRTLPCLKTLVLEGNPFTLVPSYPGLAVDTLPLLSCLDNSWVFPEERHRFRGLAKMSGETVDFPLKEFICERGLLFFSCFSNVDENTPDFPVVAYSYFISYEFLSHQTPNNLVTYPPYTFQNLPDFFVFSCLHMCKMNYCVVTFRLYVSMTPFSTVSKHSTSKLTWSECMDFSDTHIHVVSELGDLKKFLNQGLNLWIEEEKVQKI</sequence>
<dbReference type="GeneTree" id="ENSGT00390000008994"/>
<organism evidence="3 4">
    <name type="scientific">Scophthalmus maximus</name>
    <name type="common">Turbot</name>
    <name type="synonym">Psetta maxima</name>
    <dbReference type="NCBI Taxonomy" id="52904"/>
    <lineage>
        <taxon>Eukaryota</taxon>
        <taxon>Metazoa</taxon>
        <taxon>Chordata</taxon>
        <taxon>Craniata</taxon>
        <taxon>Vertebrata</taxon>
        <taxon>Euteleostomi</taxon>
        <taxon>Actinopterygii</taxon>
        <taxon>Neopterygii</taxon>
        <taxon>Teleostei</taxon>
        <taxon>Neoteleostei</taxon>
        <taxon>Acanthomorphata</taxon>
        <taxon>Carangaria</taxon>
        <taxon>Pleuronectiformes</taxon>
        <taxon>Pleuronectoidei</taxon>
        <taxon>Scophthalmidae</taxon>
        <taxon>Scophthalmus</taxon>
    </lineage>
</organism>
<keyword evidence="2" id="KW-0677">Repeat</keyword>
<dbReference type="Gene3D" id="3.80.10.10">
    <property type="entry name" value="Ribonuclease Inhibitor"/>
    <property type="match status" value="1"/>
</dbReference>
<dbReference type="PANTHER" id="PTHR15454:SF19">
    <property type="entry name" value="LEUCINE-RICH REPEAT-CONTAINING PROTEIN 51"/>
    <property type="match status" value="1"/>
</dbReference>
<keyword evidence="1" id="KW-0433">Leucine-rich repeat</keyword>
<dbReference type="InterPro" id="IPR032675">
    <property type="entry name" value="LRR_dom_sf"/>
</dbReference>
<dbReference type="SUPFAM" id="SSF52058">
    <property type="entry name" value="L domain-like"/>
    <property type="match status" value="1"/>
</dbReference>
<evidence type="ECO:0000256" key="2">
    <source>
        <dbReference type="ARBA" id="ARBA00022737"/>
    </source>
</evidence>
<dbReference type="InterPro" id="IPR001611">
    <property type="entry name" value="Leu-rich_rpt"/>
</dbReference>
<evidence type="ECO:0000313" key="4">
    <source>
        <dbReference type="Proteomes" id="UP000694558"/>
    </source>
</evidence>
<dbReference type="GO" id="GO:0005737">
    <property type="term" value="C:cytoplasm"/>
    <property type="evidence" value="ECO:0007669"/>
    <property type="project" value="TreeGrafter"/>
</dbReference>
<evidence type="ECO:0008006" key="5">
    <source>
        <dbReference type="Google" id="ProtNLM"/>
    </source>
</evidence>
<dbReference type="PANTHER" id="PTHR15454">
    <property type="entry name" value="NISCHARIN RELATED"/>
    <property type="match status" value="1"/>
</dbReference>
<evidence type="ECO:0000256" key="1">
    <source>
        <dbReference type="ARBA" id="ARBA00022614"/>
    </source>
</evidence>
<reference evidence="3" key="1">
    <citation type="submission" date="2023-05" db="EMBL/GenBank/DDBJ databases">
        <title>High-quality long-read genome of Scophthalmus maximus.</title>
        <authorList>
            <person name="Lien S."/>
            <person name="Martinez P."/>
        </authorList>
    </citation>
    <scope>NUCLEOTIDE SEQUENCE [LARGE SCALE GENOMIC DNA]</scope>
</reference>
<dbReference type="Proteomes" id="UP000694558">
    <property type="component" value="Chromosome 9"/>
</dbReference>
<dbReference type="AlphaFoldDB" id="A0A8D3D470"/>
<accession>A0A8D3D470</accession>
<protein>
    <recommendedName>
        <fullName evidence="5">Leucine-rich repeat-containing protein 43</fullName>
    </recommendedName>
</protein>
<name>A0A8D3D470_SCOMX</name>
<evidence type="ECO:0000313" key="3">
    <source>
        <dbReference type="Ensembl" id="ENSSMAP00000054328.1"/>
    </source>
</evidence>
<reference evidence="3" key="2">
    <citation type="submission" date="2025-08" db="UniProtKB">
        <authorList>
            <consortium name="Ensembl"/>
        </authorList>
    </citation>
    <scope>IDENTIFICATION</scope>
</reference>
<proteinExistence type="predicted"/>